<accession>A0A844HPM5</accession>
<keyword evidence="1" id="KW-0732">Signal</keyword>
<feature type="signal peptide" evidence="1">
    <location>
        <begin position="1"/>
        <end position="23"/>
    </location>
</feature>
<dbReference type="EMBL" id="WMIG01000021">
    <property type="protein sequence ID" value="MTH61850.1"/>
    <property type="molecule type" value="Genomic_DNA"/>
</dbReference>
<dbReference type="Pfam" id="PF06823">
    <property type="entry name" value="DUF1236"/>
    <property type="match status" value="1"/>
</dbReference>
<reference evidence="2 3" key="1">
    <citation type="submission" date="2019-11" db="EMBL/GenBank/DDBJ databases">
        <authorList>
            <person name="Dong K."/>
        </authorList>
    </citation>
    <scope>NUCLEOTIDE SEQUENCE [LARGE SCALE GENOMIC DNA]</scope>
    <source>
        <strain evidence="2 3">NBRC 112902</strain>
    </source>
</reference>
<dbReference type="InterPro" id="IPR009642">
    <property type="entry name" value="DUF1236"/>
</dbReference>
<evidence type="ECO:0000313" key="2">
    <source>
        <dbReference type="EMBL" id="MTH61850.1"/>
    </source>
</evidence>
<comment type="caution">
    <text evidence="2">The sequence shown here is derived from an EMBL/GenBank/DDBJ whole genome shotgun (WGS) entry which is preliminary data.</text>
</comment>
<proteinExistence type="predicted"/>
<dbReference type="OrthoDB" id="102964at2"/>
<keyword evidence="3" id="KW-1185">Reference proteome</keyword>
<organism evidence="2 3">
    <name type="scientific">Paracoccus litorisediminis</name>
    <dbReference type="NCBI Taxonomy" id="2006130"/>
    <lineage>
        <taxon>Bacteria</taxon>
        <taxon>Pseudomonadati</taxon>
        <taxon>Pseudomonadota</taxon>
        <taxon>Alphaproteobacteria</taxon>
        <taxon>Rhodobacterales</taxon>
        <taxon>Paracoccaceae</taxon>
        <taxon>Paracoccus</taxon>
    </lineage>
</organism>
<name>A0A844HPM5_9RHOB</name>
<dbReference type="Proteomes" id="UP000449846">
    <property type="component" value="Unassembled WGS sequence"/>
</dbReference>
<dbReference type="AlphaFoldDB" id="A0A844HPM5"/>
<feature type="chain" id="PRO_5032847672" evidence="1">
    <location>
        <begin position="24"/>
        <end position="156"/>
    </location>
</feature>
<dbReference type="RefSeq" id="WP_155041801.1">
    <property type="nucleotide sequence ID" value="NZ_WMIG01000021.1"/>
</dbReference>
<sequence length="156" mass="15824">MNRFLALSLGAFTLASSAGFALAQTTVTTTTEPVVVTQQKVEPGQDTTGGGAASGAATGAIAGAVVGGPVGAAVGGVVGAVAGDVAEDAMTAETRTYVLENRVQSVPVQGQVVVGTQLPQTVEVQQIPNSDYRYVYVNEQPVIVDPTSRKVVHIVQ</sequence>
<protein>
    <submittedName>
        <fullName evidence="2">DUF1236 domain-containing protein</fullName>
    </submittedName>
</protein>
<gene>
    <name evidence="2" type="ORF">GL300_21860</name>
</gene>
<evidence type="ECO:0000313" key="3">
    <source>
        <dbReference type="Proteomes" id="UP000449846"/>
    </source>
</evidence>
<evidence type="ECO:0000256" key="1">
    <source>
        <dbReference type="SAM" id="SignalP"/>
    </source>
</evidence>